<dbReference type="STRING" id="767434.Fraau_2553"/>
<dbReference type="AlphaFoldDB" id="H8L6Z0"/>
<dbReference type="eggNOG" id="COG1225">
    <property type="taxonomic scope" value="Bacteria"/>
</dbReference>
<feature type="domain" description="Thioredoxin" evidence="14">
    <location>
        <begin position="2"/>
        <end position="156"/>
    </location>
</feature>
<evidence type="ECO:0000256" key="4">
    <source>
        <dbReference type="ARBA" id="ARBA00022559"/>
    </source>
</evidence>
<dbReference type="GO" id="GO:0034599">
    <property type="term" value="P:cellular response to oxidative stress"/>
    <property type="evidence" value="ECO:0007669"/>
    <property type="project" value="TreeGrafter"/>
</dbReference>
<evidence type="ECO:0000256" key="5">
    <source>
        <dbReference type="ARBA" id="ARBA00022862"/>
    </source>
</evidence>
<comment type="function">
    <text evidence="1">Thiol-specific peroxidase that catalyzes the reduction of hydrogen peroxide and organic hydroperoxides to water and alcohols, respectively. Plays a role in cell protection against oxidative stress by detoxifying peroxides and as sensor of hydrogen peroxide-mediated signaling events.</text>
</comment>
<dbReference type="PANTHER" id="PTHR42801:SF4">
    <property type="entry name" value="AHPC_TSA FAMILY PROTEIN"/>
    <property type="match status" value="1"/>
</dbReference>
<evidence type="ECO:0000256" key="10">
    <source>
        <dbReference type="ARBA" id="ARBA00038489"/>
    </source>
</evidence>
<dbReference type="Proteomes" id="UP000005234">
    <property type="component" value="Chromosome"/>
</dbReference>
<dbReference type="EMBL" id="CP003350">
    <property type="protein sequence ID" value="AFC86900.1"/>
    <property type="molecule type" value="Genomic_DNA"/>
</dbReference>
<evidence type="ECO:0000256" key="3">
    <source>
        <dbReference type="ARBA" id="ARBA00013017"/>
    </source>
</evidence>
<organism evidence="15 16">
    <name type="scientific">Frateuria aurantia (strain ATCC 33424 / DSM 6220 / KCTC 2777 / LMG 1558 / NBRC 3245 / NCIMB 13370)</name>
    <name type="common">Acetobacter aurantius</name>
    <dbReference type="NCBI Taxonomy" id="767434"/>
    <lineage>
        <taxon>Bacteria</taxon>
        <taxon>Pseudomonadati</taxon>
        <taxon>Pseudomonadota</taxon>
        <taxon>Gammaproteobacteria</taxon>
        <taxon>Lysobacterales</taxon>
        <taxon>Rhodanobacteraceae</taxon>
        <taxon>Frateuria</taxon>
    </lineage>
</organism>
<keyword evidence="8" id="KW-0676">Redox-active center</keyword>
<dbReference type="FunFam" id="3.40.30.10:FF:000007">
    <property type="entry name" value="Thioredoxin-dependent thiol peroxidase"/>
    <property type="match status" value="1"/>
</dbReference>
<dbReference type="PANTHER" id="PTHR42801">
    <property type="entry name" value="THIOREDOXIN-DEPENDENT PEROXIDE REDUCTASE"/>
    <property type="match status" value="1"/>
</dbReference>
<comment type="subunit">
    <text evidence="2">Monomer.</text>
</comment>
<evidence type="ECO:0000256" key="1">
    <source>
        <dbReference type="ARBA" id="ARBA00003330"/>
    </source>
</evidence>
<dbReference type="Pfam" id="PF00578">
    <property type="entry name" value="AhpC-TSA"/>
    <property type="match status" value="1"/>
</dbReference>
<dbReference type="EC" id="1.11.1.24" evidence="3"/>
<evidence type="ECO:0000313" key="16">
    <source>
        <dbReference type="Proteomes" id="UP000005234"/>
    </source>
</evidence>
<dbReference type="GO" id="GO:0005737">
    <property type="term" value="C:cytoplasm"/>
    <property type="evidence" value="ECO:0007669"/>
    <property type="project" value="TreeGrafter"/>
</dbReference>
<keyword evidence="5" id="KW-0049">Antioxidant</keyword>
<dbReference type="OrthoDB" id="9812811at2"/>
<keyword evidence="16" id="KW-1185">Reference proteome</keyword>
<evidence type="ECO:0000256" key="9">
    <source>
        <dbReference type="ARBA" id="ARBA00032824"/>
    </source>
</evidence>
<comment type="catalytic activity">
    <reaction evidence="12">
        <text>a hydroperoxide + [thioredoxin]-dithiol = an alcohol + [thioredoxin]-disulfide + H2O</text>
        <dbReference type="Rhea" id="RHEA:62620"/>
        <dbReference type="Rhea" id="RHEA-COMP:10698"/>
        <dbReference type="Rhea" id="RHEA-COMP:10700"/>
        <dbReference type="ChEBI" id="CHEBI:15377"/>
        <dbReference type="ChEBI" id="CHEBI:29950"/>
        <dbReference type="ChEBI" id="CHEBI:30879"/>
        <dbReference type="ChEBI" id="CHEBI:35924"/>
        <dbReference type="ChEBI" id="CHEBI:50058"/>
        <dbReference type="EC" id="1.11.1.24"/>
    </reaction>
</comment>
<evidence type="ECO:0000256" key="11">
    <source>
        <dbReference type="ARBA" id="ARBA00042639"/>
    </source>
</evidence>
<feature type="active site" description="Cysteine sulfenic acid (-SOH) intermediate; for peroxidase activity" evidence="13">
    <location>
        <position position="44"/>
    </location>
</feature>
<dbReference type="RefSeq" id="WP_014403903.1">
    <property type="nucleotide sequence ID" value="NC_017033.1"/>
</dbReference>
<comment type="similarity">
    <text evidence="10">Belongs to the peroxiredoxin family. BCP/PrxQ subfamily.</text>
</comment>
<evidence type="ECO:0000256" key="13">
    <source>
        <dbReference type="PIRSR" id="PIRSR000239-1"/>
    </source>
</evidence>
<dbReference type="GO" id="GO:0008379">
    <property type="term" value="F:thioredoxin peroxidase activity"/>
    <property type="evidence" value="ECO:0007669"/>
    <property type="project" value="TreeGrafter"/>
</dbReference>
<reference evidence="15" key="1">
    <citation type="submission" date="2012-02" db="EMBL/GenBank/DDBJ databases">
        <title>The complete genome of Frateuria aurantia DSM 6220.</title>
        <authorList>
            <consortium name="US DOE Joint Genome Institute (JGI-PGF)"/>
            <person name="Lucas S."/>
            <person name="Copeland A."/>
            <person name="Lapidus A."/>
            <person name="Glavina del Rio T."/>
            <person name="Dalin E."/>
            <person name="Tice H."/>
            <person name="Bruce D."/>
            <person name="Goodwin L."/>
            <person name="Pitluck S."/>
            <person name="Peters L."/>
            <person name="Ovchinnikova G."/>
            <person name="Teshima H."/>
            <person name="Kyrpides N."/>
            <person name="Mavromatis K."/>
            <person name="Ivanova N."/>
            <person name="Brettin T."/>
            <person name="Detter J.C."/>
            <person name="Han C."/>
            <person name="Larimer F."/>
            <person name="Land M."/>
            <person name="Hauser L."/>
            <person name="Markowitz V."/>
            <person name="Cheng J.-F."/>
            <person name="Hugenholtz P."/>
            <person name="Woyke T."/>
            <person name="Wu D."/>
            <person name="Brambilla E."/>
            <person name="Klenk H.-P."/>
            <person name="Eisen J.A."/>
        </authorList>
    </citation>
    <scope>NUCLEOTIDE SEQUENCE</scope>
    <source>
        <strain evidence="15">DSM 6220</strain>
    </source>
</reference>
<evidence type="ECO:0000256" key="6">
    <source>
        <dbReference type="ARBA" id="ARBA00023002"/>
    </source>
</evidence>
<dbReference type="InterPro" id="IPR000866">
    <property type="entry name" value="AhpC/TSA"/>
</dbReference>
<name>H8L6Z0_FRAAD</name>
<gene>
    <name evidence="15" type="ordered locus">Fraau_2553</name>
</gene>
<dbReference type="GO" id="GO:0045454">
    <property type="term" value="P:cell redox homeostasis"/>
    <property type="evidence" value="ECO:0007669"/>
    <property type="project" value="TreeGrafter"/>
</dbReference>
<evidence type="ECO:0000313" key="15">
    <source>
        <dbReference type="EMBL" id="AFC86900.1"/>
    </source>
</evidence>
<keyword evidence="7" id="KW-1015">Disulfide bond</keyword>
<evidence type="ECO:0000256" key="7">
    <source>
        <dbReference type="ARBA" id="ARBA00023157"/>
    </source>
</evidence>
<dbReference type="Gene3D" id="3.40.30.10">
    <property type="entry name" value="Glutaredoxin"/>
    <property type="match status" value="1"/>
</dbReference>
<dbReference type="PROSITE" id="PS51352">
    <property type="entry name" value="THIOREDOXIN_2"/>
    <property type="match status" value="1"/>
</dbReference>
<evidence type="ECO:0000259" key="14">
    <source>
        <dbReference type="PROSITE" id="PS51352"/>
    </source>
</evidence>
<dbReference type="HOGENOM" id="CLU_042529_14_1_6"/>
<dbReference type="InterPro" id="IPR013766">
    <property type="entry name" value="Thioredoxin_domain"/>
</dbReference>
<evidence type="ECO:0000256" key="12">
    <source>
        <dbReference type="ARBA" id="ARBA00049091"/>
    </source>
</evidence>
<dbReference type="PIRSF" id="PIRSF000239">
    <property type="entry name" value="AHPC"/>
    <property type="match status" value="1"/>
</dbReference>
<dbReference type="InterPro" id="IPR024706">
    <property type="entry name" value="Peroxiredoxin_AhpC-typ"/>
</dbReference>
<proteinExistence type="inferred from homology"/>
<protein>
    <recommendedName>
        <fullName evidence="3">thioredoxin-dependent peroxiredoxin</fullName>
        <ecNumber evidence="3">1.11.1.24</ecNumber>
    </recommendedName>
    <alternativeName>
        <fullName evidence="9">Thioredoxin peroxidase</fullName>
    </alternativeName>
    <alternativeName>
        <fullName evidence="11">Thioredoxin-dependent peroxiredoxin Bcp</fullName>
    </alternativeName>
</protein>
<keyword evidence="6" id="KW-0560">Oxidoreductase</keyword>
<evidence type="ECO:0000256" key="8">
    <source>
        <dbReference type="ARBA" id="ARBA00023284"/>
    </source>
</evidence>
<evidence type="ECO:0000256" key="2">
    <source>
        <dbReference type="ARBA" id="ARBA00011245"/>
    </source>
</evidence>
<accession>H8L6Z0</accession>
<sequence length="156" mass="17238">MSAPGKQVPHLKGTTGDGQTLELASLQGQWVVIYFYPKDSTPGCTTEAQDFRDLYPQFQARNTQVIGVSRDSEKSHANFASKQHLPFPLIADTDESWCKAFDVIHEKPGMFGNPPKPGIVRSTFLIDPEGHQVAEWRKVKVAGHAQAVLDTLIGQH</sequence>
<keyword evidence="4" id="KW-0575">Peroxidase</keyword>
<dbReference type="InterPro" id="IPR050924">
    <property type="entry name" value="Peroxiredoxin_BCP/PrxQ"/>
</dbReference>
<dbReference type="SUPFAM" id="SSF52833">
    <property type="entry name" value="Thioredoxin-like"/>
    <property type="match status" value="1"/>
</dbReference>
<dbReference type="CDD" id="cd03017">
    <property type="entry name" value="PRX_BCP"/>
    <property type="match status" value="1"/>
</dbReference>
<dbReference type="KEGG" id="fau:Fraau_2553"/>
<dbReference type="InterPro" id="IPR036249">
    <property type="entry name" value="Thioredoxin-like_sf"/>
</dbReference>